<dbReference type="PANTHER" id="PTHR30055">
    <property type="entry name" value="HTH-TYPE TRANSCRIPTIONAL REGULATOR RUTR"/>
    <property type="match status" value="1"/>
</dbReference>
<dbReference type="PROSITE" id="PS01081">
    <property type="entry name" value="HTH_TETR_1"/>
    <property type="match status" value="1"/>
</dbReference>
<dbReference type="STRING" id="1798.AWC30_05840"/>
<accession>A0A1X2EMG2</accession>
<feature type="DNA-binding region" description="H-T-H motif" evidence="4">
    <location>
        <begin position="52"/>
        <end position="71"/>
    </location>
</feature>
<dbReference type="AlphaFoldDB" id="A0A1X2EMG2"/>
<evidence type="ECO:0000259" key="6">
    <source>
        <dbReference type="PROSITE" id="PS50977"/>
    </source>
</evidence>
<dbReference type="GO" id="GO:0003700">
    <property type="term" value="F:DNA-binding transcription factor activity"/>
    <property type="evidence" value="ECO:0007669"/>
    <property type="project" value="TreeGrafter"/>
</dbReference>
<dbReference type="EMBL" id="LQPZ01000014">
    <property type="protein sequence ID" value="ORX06793.1"/>
    <property type="molecule type" value="Genomic_DNA"/>
</dbReference>
<evidence type="ECO:0000256" key="1">
    <source>
        <dbReference type="ARBA" id="ARBA00023015"/>
    </source>
</evidence>
<dbReference type="InterPro" id="IPR009057">
    <property type="entry name" value="Homeodomain-like_sf"/>
</dbReference>
<dbReference type="InterPro" id="IPR050109">
    <property type="entry name" value="HTH-type_TetR-like_transc_reg"/>
</dbReference>
<dbReference type="PRINTS" id="PR00455">
    <property type="entry name" value="HTHTETR"/>
</dbReference>
<dbReference type="SUPFAM" id="SSF46689">
    <property type="entry name" value="Homeodomain-like"/>
    <property type="match status" value="1"/>
</dbReference>
<evidence type="ECO:0000313" key="7">
    <source>
        <dbReference type="EMBL" id="ORX06793.1"/>
    </source>
</evidence>
<name>A0A1X2EMG2_9MYCO</name>
<dbReference type="GO" id="GO:0000976">
    <property type="term" value="F:transcription cis-regulatory region binding"/>
    <property type="evidence" value="ECO:0007669"/>
    <property type="project" value="TreeGrafter"/>
</dbReference>
<evidence type="ECO:0000256" key="5">
    <source>
        <dbReference type="SAM" id="MobiDB-lite"/>
    </source>
</evidence>
<dbReference type="Gene3D" id="1.10.357.10">
    <property type="entry name" value="Tetracycline Repressor, domain 2"/>
    <property type="match status" value="1"/>
</dbReference>
<evidence type="ECO:0000256" key="4">
    <source>
        <dbReference type="PROSITE-ProRule" id="PRU00335"/>
    </source>
</evidence>
<evidence type="ECO:0000313" key="8">
    <source>
        <dbReference type="Proteomes" id="UP000193090"/>
    </source>
</evidence>
<feature type="region of interest" description="Disordered" evidence="5">
    <location>
        <begin position="1"/>
        <end position="30"/>
    </location>
</feature>
<feature type="domain" description="HTH tetR-type" evidence="6">
    <location>
        <begin position="29"/>
        <end position="89"/>
    </location>
</feature>
<dbReference type="InterPro" id="IPR023772">
    <property type="entry name" value="DNA-bd_HTH_TetR-type_CS"/>
</dbReference>
<proteinExistence type="predicted"/>
<dbReference type="InterPro" id="IPR001647">
    <property type="entry name" value="HTH_TetR"/>
</dbReference>
<organism evidence="7 8">
    <name type="scientific">Mycolicibacillus trivialis</name>
    <dbReference type="NCBI Taxonomy" id="1798"/>
    <lineage>
        <taxon>Bacteria</taxon>
        <taxon>Bacillati</taxon>
        <taxon>Actinomycetota</taxon>
        <taxon>Actinomycetes</taxon>
        <taxon>Mycobacteriales</taxon>
        <taxon>Mycobacteriaceae</taxon>
        <taxon>Mycolicibacillus</taxon>
    </lineage>
</organism>
<dbReference type="Pfam" id="PF00440">
    <property type="entry name" value="TetR_N"/>
    <property type="match status" value="1"/>
</dbReference>
<dbReference type="Proteomes" id="UP000193090">
    <property type="component" value="Unassembled WGS sequence"/>
</dbReference>
<keyword evidence="8" id="KW-1185">Reference proteome</keyword>
<comment type="caution">
    <text evidence="7">The sequence shown here is derived from an EMBL/GenBank/DDBJ whole genome shotgun (WGS) entry which is preliminary data.</text>
</comment>
<dbReference type="PANTHER" id="PTHR30055:SF234">
    <property type="entry name" value="HTH-TYPE TRANSCRIPTIONAL REGULATOR BETI"/>
    <property type="match status" value="1"/>
</dbReference>
<reference evidence="7 8" key="1">
    <citation type="submission" date="2016-01" db="EMBL/GenBank/DDBJ databases">
        <title>The new phylogeny of the genus Mycobacterium.</title>
        <authorList>
            <person name="Tarcisio F."/>
            <person name="Conor M."/>
            <person name="Antonella G."/>
            <person name="Elisabetta G."/>
            <person name="Giulia F.S."/>
            <person name="Sara T."/>
            <person name="Anna F."/>
            <person name="Clotilde B."/>
            <person name="Roberto B."/>
            <person name="Veronica D.S."/>
            <person name="Fabio R."/>
            <person name="Monica P."/>
            <person name="Olivier J."/>
            <person name="Enrico T."/>
            <person name="Nicola S."/>
        </authorList>
    </citation>
    <scope>NUCLEOTIDE SEQUENCE [LARGE SCALE GENOMIC DNA]</scope>
    <source>
        <strain evidence="7 8">DSM 44153</strain>
    </source>
</reference>
<gene>
    <name evidence="7" type="ORF">AWC30_05840</name>
</gene>
<keyword evidence="1" id="KW-0805">Transcription regulation</keyword>
<sequence length="225" mass="24123">MAAAPPEGAGPGRHPGGAVSRDAAGGADSRTRQKILRTTLDWAAETGLLRLSMNEVAKRARIARATLYLHFPGKQALIDAAMDHEITEMAASLREVVNCYDSVEERAVRGFAHAYRLIKANTILQAVLQLNPQALVPHIVGATPTLARGRAVAEELLRPDDLPEHLPPEVVGEFAVRMMMVLVLAPPPSVDLDRPGGPEDWARCFLLPVLQAPAPTLAGPLAPPR</sequence>
<evidence type="ECO:0000256" key="3">
    <source>
        <dbReference type="ARBA" id="ARBA00023163"/>
    </source>
</evidence>
<evidence type="ECO:0000256" key="2">
    <source>
        <dbReference type="ARBA" id="ARBA00023125"/>
    </source>
</evidence>
<protein>
    <recommendedName>
        <fullName evidence="6">HTH tetR-type domain-containing protein</fullName>
    </recommendedName>
</protein>
<keyword evidence="2 4" id="KW-0238">DNA-binding</keyword>
<keyword evidence="3" id="KW-0804">Transcription</keyword>
<dbReference type="PROSITE" id="PS50977">
    <property type="entry name" value="HTH_TETR_2"/>
    <property type="match status" value="1"/>
</dbReference>